<evidence type="ECO:0000256" key="7">
    <source>
        <dbReference type="ARBA" id="ARBA00024196"/>
    </source>
</evidence>
<dbReference type="SMART" id="SM00365">
    <property type="entry name" value="LRR_SD22"/>
    <property type="match status" value="2"/>
</dbReference>
<evidence type="ECO:0000256" key="2">
    <source>
        <dbReference type="ARBA" id="ARBA00022614"/>
    </source>
</evidence>
<evidence type="ECO:0000256" key="1">
    <source>
        <dbReference type="ARBA" id="ARBA00004123"/>
    </source>
</evidence>
<organism evidence="10 11">
    <name type="scientific">Salmo salar</name>
    <name type="common">Atlantic salmon</name>
    <dbReference type="NCBI Taxonomy" id="8030"/>
    <lineage>
        <taxon>Eukaryota</taxon>
        <taxon>Metazoa</taxon>
        <taxon>Chordata</taxon>
        <taxon>Craniata</taxon>
        <taxon>Vertebrata</taxon>
        <taxon>Euteleostomi</taxon>
        <taxon>Actinopterygii</taxon>
        <taxon>Neopterygii</taxon>
        <taxon>Teleostei</taxon>
        <taxon>Protacanthopterygii</taxon>
        <taxon>Salmoniformes</taxon>
        <taxon>Salmonidae</taxon>
        <taxon>Salmoninae</taxon>
        <taxon>Salmo</taxon>
    </lineage>
</organism>
<feature type="compositionally biased region" description="Acidic residues" evidence="8">
    <location>
        <begin position="265"/>
        <end position="275"/>
    </location>
</feature>
<dbReference type="SUPFAM" id="SSF52058">
    <property type="entry name" value="L domain-like"/>
    <property type="match status" value="1"/>
</dbReference>
<evidence type="ECO:0000256" key="8">
    <source>
        <dbReference type="SAM" id="MobiDB-lite"/>
    </source>
</evidence>
<feature type="region of interest" description="Disordered" evidence="8">
    <location>
        <begin position="254"/>
        <end position="345"/>
    </location>
</feature>
<comment type="subcellular location">
    <subcellularLocation>
        <location evidence="1">Nucleus</location>
    </subcellularLocation>
</comment>
<gene>
    <name evidence="11" type="primary">LOC106587741</name>
</gene>
<feature type="compositionally biased region" description="Basic and acidic residues" evidence="8">
    <location>
        <begin position="279"/>
        <end position="304"/>
    </location>
</feature>
<feature type="domain" description="U2A'/phosphoprotein 32 family A C-terminal" evidence="9">
    <location>
        <begin position="128"/>
        <end position="146"/>
    </location>
</feature>
<dbReference type="InterPro" id="IPR032675">
    <property type="entry name" value="LRR_dom_sf"/>
</dbReference>
<proteinExistence type="inferred from homology"/>
<keyword evidence="11" id="KW-0687">Ribonucleoprotein</keyword>
<sequence>MVKLSAELIEQAAQYTNPVRDRELDLRGYKIPVLENLGATLDQFDTIDFSDNEIRKLDGFPLLKRLKTLLMNNNRICRVGENLEQALPSMRELILTSNNIQELGDLDPLASVKTLTLLSLLRNPVTNKKHYRLYVINKIPQIHVLDFQKVKLKERQEAEKMFKGKRGAQLAKDIAKRTKTFTPGAAVQQPEKKKMGPSPADVEAIKNAIANASSLAEVERLKGMLQAGQIPDGRSDKVPPEMVEVEEEENGVVHMEREIQTEEGNGVEEMEEDVVEVQGKVEEVQGKVEEVDVKEVEEVDVKEVEEVEKEEVEEEEGREEGEEQESEEDESEDDDMDEDSPVNGS</sequence>
<protein>
    <submittedName>
        <fullName evidence="11">U2 small nuclear ribonucleoprotein A'</fullName>
    </submittedName>
</protein>
<dbReference type="GO" id="GO:1990904">
    <property type="term" value="C:ribonucleoprotein complex"/>
    <property type="evidence" value="ECO:0007669"/>
    <property type="project" value="UniProtKB-KW"/>
</dbReference>
<keyword evidence="3" id="KW-0507">mRNA processing</keyword>
<dbReference type="Gene3D" id="3.80.10.10">
    <property type="entry name" value="Ribonuclease Inhibitor"/>
    <property type="match status" value="1"/>
</dbReference>
<comment type="similarity">
    <text evidence="7">Belongs to the U2 small nuclear ribonucleoprotein A family.</text>
</comment>
<dbReference type="Proteomes" id="UP001652741">
    <property type="component" value="Unplaced"/>
</dbReference>
<accession>A0ABM3EEZ4</accession>
<dbReference type="GeneID" id="106587741"/>
<dbReference type="PROSITE" id="PS51450">
    <property type="entry name" value="LRR"/>
    <property type="match status" value="1"/>
</dbReference>
<reference evidence="11" key="1">
    <citation type="submission" date="2025-08" db="UniProtKB">
        <authorList>
            <consortium name="RefSeq"/>
        </authorList>
    </citation>
    <scope>IDENTIFICATION</scope>
</reference>
<keyword evidence="3" id="KW-0747">Spliceosome</keyword>
<dbReference type="Pfam" id="PF14580">
    <property type="entry name" value="LRR_9"/>
    <property type="match status" value="1"/>
</dbReference>
<evidence type="ECO:0000256" key="4">
    <source>
        <dbReference type="ARBA" id="ARBA00022737"/>
    </source>
</evidence>
<dbReference type="SMART" id="SM00446">
    <property type="entry name" value="LRRcap"/>
    <property type="match status" value="1"/>
</dbReference>
<keyword evidence="6" id="KW-0539">Nucleus</keyword>
<name>A0ABM3EEZ4_SALSA</name>
<evidence type="ECO:0000259" key="9">
    <source>
        <dbReference type="SMART" id="SM00446"/>
    </source>
</evidence>
<evidence type="ECO:0000256" key="6">
    <source>
        <dbReference type="ARBA" id="ARBA00023242"/>
    </source>
</evidence>
<dbReference type="InterPro" id="IPR003603">
    <property type="entry name" value="U2A'_phosphoprotein32A_C"/>
</dbReference>
<evidence type="ECO:0000256" key="5">
    <source>
        <dbReference type="ARBA" id="ARBA00023187"/>
    </source>
</evidence>
<keyword evidence="5" id="KW-0508">mRNA splicing</keyword>
<dbReference type="InterPro" id="IPR044640">
    <property type="entry name" value="RU2A"/>
</dbReference>
<dbReference type="PANTHER" id="PTHR10552:SF6">
    <property type="entry name" value="U2 SMALL NUCLEAR RIBONUCLEOPROTEIN A"/>
    <property type="match status" value="1"/>
</dbReference>
<evidence type="ECO:0000256" key="3">
    <source>
        <dbReference type="ARBA" id="ARBA00022728"/>
    </source>
</evidence>
<keyword evidence="4" id="KW-0677">Repeat</keyword>
<dbReference type="InterPro" id="IPR001611">
    <property type="entry name" value="Leu-rich_rpt"/>
</dbReference>
<dbReference type="RefSeq" id="XP_045569624.1">
    <property type="nucleotide sequence ID" value="XM_045713668.1"/>
</dbReference>
<evidence type="ECO:0000313" key="10">
    <source>
        <dbReference type="Proteomes" id="UP001652741"/>
    </source>
</evidence>
<keyword evidence="10" id="KW-1185">Reference proteome</keyword>
<dbReference type="PANTHER" id="PTHR10552">
    <property type="entry name" value="U2 SMALL NUCLEAR RIBONUCLEOPROTEIN A"/>
    <property type="match status" value="1"/>
</dbReference>
<keyword evidence="2" id="KW-0433">Leucine-rich repeat</keyword>
<evidence type="ECO:0000313" key="11">
    <source>
        <dbReference type="RefSeq" id="XP_045569624.1"/>
    </source>
</evidence>
<feature type="compositionally biased region" description="Acidic residues" evidence="8">
    <location>
        <begin position="305"/>
        <end position="345"/>
    </location>
</feature>